<dbReference type="InterPro" id="IPR013783">
    <property type="entry name" value="Ig-like_fold"/>
</dbReference>
<reference evidence="1 2" key="2">
    <citation type="submission" date="2018-11" db="EMBL/GenBank/DDBJ databases">
        <authorList>
            <consortium name="Pathogen Informatics"/>
        </authorList>
    </citation>
    <scope>NUCLEOTIDE SEQUENCE [LARGE SCALE GENOMIC DNA]</scope>
</reference>
<keyword evidence="2" id="KW-1185">Reference proteome</keyword>
<dbReference type="EMBL" id="UZAE01007695">
    <property type="protein sequence ID" value="VDO02498.1"/>
    <property type="molecule type" value="Genomic_DNA"/>
</dbReference>
<name>A0A0R3THV0_RODNA</name>
<evidence type="ECO:0000313" key="1">
    <source>
        <dbReference type="EMBL" id="VDO02498.1"/>
    </source>
</evidence>
<dbReference type="Gene3D" id="2.60.40.10">
    <property type="entry name" value="Immunoglobulins"/>
    <property type="match status" value="1"/>
</dbReference>
<evidence type="ECO:0000313" key="3">
    <source>
        <dbReference type="WBParaSite" id="HNAJ_0000664101-mRNA-1"/>
    </source>
</evidence>
<protein>
    <submittedName>
        <fullName evidence="3">Ig-like domain-containing protein</fullName>
    </submittedName>
</protein>
<accession>A0A0R3THV0</accession>
<reference evidence="3" key="1">
    <citation type="submission" date="2017-02" db="UniProtKB">
        <authorList>
            <consortium name="WormBaseParasite"/>
        </authorList>
    </citation>
    <scope>IDENTIFICATION</scope>
</reference>
<organism evidence="3">
    <name type="scientific">Rodentolepis nana</name>
    <name type="common">Dwarf tapeworm</name>
    <name type="synonym">Hymenolepis nana</name>
    <dbReference type="NCBI Taxonomy" id="102285"/>
    <lineage>
        <taxon>Eukaryota</taxon>
        <taxon>Metazoa</taxon>
        <taxon>Spiralia</taxon>
        <taxon>Lophotrochozoa</taxon>
        <taxon>Platyhelminthes</taxon>
        <taxon>Cestoda</taxon>
        <taxon>Eucestoda</taxon>
        <taxon>Cyclophyllidea</taxon>
        <taxon>Hymenolepididae</taxon>
        <taxon>Rodentolepis</taxon>
    </lineage>
</organism>
<dbReference type="OrthoDB" id="6255808at2759"/>
<sequence>MCTVSFCFFSDGHSVDSRLRGAAPDDFHLYDPNSRGLVPIGSIATPVMYPNQYVIGDGWLNFTATPRSSTLRMIFFCQAENSLGRTRSRKMVIHQVPVPDENLRIKYHTFPVKPGQKAVIRCQPEQEIFNRFLKVKYWEVFRNDSLIATVTHSKDRFSVINATRYPELHIRDVLESDITELRVRCVLQSIVDESREIRRLEMGKLQPFGLFFQYEEVRSQSTDVDVVVVRKAFFVNLFPLVKQKKVLLGLIILKYLAHIRKQLHSGLG</sequence>
<proteinExistence type="predicted"/>
<dbReference type="AlphaFoldDB" id="A0A0R3THV0"/>
<dbReference type="WBParaSite" id="HNAJ_0000664101-mRNA-1">
    <property type="protein sequence ID" value="HNAJ_0000664101-mRNA-1"/>
    <property type="gene ID" value="HNAJ_0000664101"/>
</dbReference>
<gene>
    <name evidence="1" type="ORF">HNAJ_LOCUS6638</name>
</gene>
<dbReference type="STRING" id="102285.A0A0R3THV0"/>
<evidence type="ECO:0000313" key="2">
    <source>
        <dbReference type="Proteomes" id="UP000278807"/>
    </source>
</evidence>
<dbReference type="Proteomes" id="UP000278807">
    <property type="component" value="Unassembled WGS sequence"/>
</dbReference>